<protein>
    <submittedName>
        <fullName evidence="2">Uncharacterized protein</fullName>
    </submittedName>
</protein>
<feature type="compositionally biased region" description="Basic and acidic residues" evidence="1">
    <location>
        <begin position="43"/>
        <end position="68"/>
    </location>
</feature>
<feature type="compositionally biased region" description="Polar residues" evidence="1">
    <location>
        <begin position="120"/>
        <end position="133"/>
    </location>
</feature>
<organism evidence="2 3">
    <name type="scientific">Trichonephila inaurata madagascariensis</name>
    <dbReference type="NCBI Taxonomy" id="2747483"/>
    <lineage>
        <taxon>Eukaryota</taxon>
        <taxon>Metazoa</taxon>
        <taxon>Ecdysozoa</taxon>
        <taxon>Arthropoda</taxon>
        <taxon>Chelicerata</taxon>
        <taxon>Arachnida</taxon>
        <taxon>Araneae</taxon>
        <taxon>Araneomorphae</taxon>
        <taxon>Entelegynae</taxon>
        <taxon>Araneoidea</taxon>
        <taxon>Nephilidae</taxon>
        <taxon>Trichonephila</taxon>
        <taxon>Trichonephila inaurata</taxon>
    </lineage>
</organism>
<evidence type="ECO:0000256" key="1">
    <source>
        <dbReference type="SAM" id="MobiDB-lite"/>
    </source>
</evidence>
<feature type="compositionally biased region" description="Polar residues" evidence="1">
    <location>
        <begin position="89"/>
        <end position="98"/>
    </location>
</feature>
<evidence type="ECO:0000313" key="2">
    <source>
        <dbReference type="EMBL" id="GFY52705.1"/>
    </source>
</evidence>
<sequence>MNFEIQNLRHLTKITSELIALVKMENVSGMELEKSVSVSQNLEEPRLDRSQGLRGSESSEKLVEKGEKTSVAGNKSGRREHWLSKRKQTSGLNESSVGLRQPAHKKRPPEVRKFKRGIPSSLSENQDSLQTEQYKPRRDPSSSEETSQGDQVPTNLRRRHQSRQGGQDPDDSLASRRSSSFEVHIGDIAER</sequence>
<dbReference type="Proteomes" id="UP000886998">
    <property type="component" value="Unassembled WGS sequence"/>
</dbReference>
<reference evidence="2" key="1">
    <citation type="submission" date="2020-08" db="EMBL/GenBank/DDBJ databases">
        <title>Multicomponent nature underlies the extraordinary mechanical properties of spider dragline silk.</title>
        <authorList>
            <person name="Kono N."/>
            <person name="Nakamura H."/>
            <person name="Mori M."/>
            <person name="Yoshida Y."/>
            <person name="Ohtoshi R."/>
            <person name="Malay A.D."/>
            <person name="Moran D.A.P."/>
            <person name="Tomita M."/>
            <person name="Numata K."/>
            <person name="Arakawa K."/>
        </authorList>
    </citation>
    <scope>NUCLEOTIDE SEQUENCE</scope>
</reference>
<gene>
    <name evidence="2" type="ORF">TNIN_195861</name>
</gene>
<evidence type="ECO:0000313" key="3">
    <source>
        <dbReference type="Proteomes" id="UP000886998"/>
    </source>
</evidence>
<comment type="caution">
    <text evidence="2">The sequence shown here is derived from an EMBL/GenBank/DDBJ whole genome shotgun (WGS) entry which is preliminary data.</text>
</comment>
<dbReference type="AlphaFoldDB" id="A0A8X6XHD5"/>
<accession>A0A8X6XHD5</accession>
<keyword evidence="3" id="KW-1185">Reference proteome</keyword>
<name>A0A8X6XHD5_9ARAC</name>
<feature type="region of interest" description="Disordered" evidence="1">
    <location>
        <begin position="32"/>
        <end position="191"/>
    </location>
</feature>
<feature type="compositionally biased region" description="Polar residues" evidence="1">
    <location>
        <begin position="143"/>
        <end position="154"/>
    </location>
</feature>
<dbReference type="EMBL" id="BMAV01008816">
    <property type="protein sequence ID" value="GFY52705.1"/>
    <property type="molecule type" value="Genomic_DNA"/>
</dbReference>
<proteinExistence type="predicted"/>